<dbReference type="PANTHER" id="PTHR47027:SF20">
    <property type="entry name" value="REVERSE TRANSCRIPTASE-LIKE PROTEIN WITH RNA-DIRECTED DNA POLYMERASE DOMAIN"/>
    <property type="match status" value="1"/>
</dbReference>
<reference evidence="3 4" key="1">
    <citation type="submission" date="2021-06" db="EMBL/GenBank/DDBJ databases">
        <title>A haploid diamondback moth (Plutella xylostella L.) genome assembly resolves 31 chromosomes and identifies a diamide resistance mutation.</title>
        <authorList>
            <person name="Ward C.M."/>
            <person name="Perry K.D."/>
            <person name="Baker G."/>
            <person name="Powis K."/>
            <person name="Heckel D.G."/>
            <person name="Baxter S.W."/>
        </authorList>
    </citation>
    <scope>NUCLEOTIDE SEQUENCE [LARGE SCALE GENOMIC DNA]</scope>
    <source>
        <strain evidence="3 4">LV</strain>
        <tissue evidence="3">Single pupa</tissue>
    </source>
</reference>
<comment type="caution">
    <text evidence="3">The sequence shown here is derived from an EMBL/GenBank/DDBJ whole genome shotgun (WGS) entry which is preliminary data.</text>
</comment>
<accession>A0ABQ7QX41</accession>
<dbReference type="PROSITE" id="PS50878">
    <property type="entry name" value="RT_POL"/>
    <property type="match status" value="1"/>
</dbReference>
<dbReference type="PANTHER" id="PTHR47027">
    <property type="entry name" value="REVERSE TRANSCRIPTASE DOMAIN-CONTAINING PROTEIN"/>
    <property type="match status" value="1"/>
</dbReference>
<dbReference type="CDD" id="cd09076">
    <property type="entry name" value="L1-EN"/>
    <property type="match status" value="1"/>
</dbReference>
<dbReference type="CDD" id="cd01650">
    <property type="entry name" value="RT_nLTR_like"/>
    <property type="match status" value="1"/>
</dbReference>
<protein>
    <recommendedName>
        <fullName evidence="2">Reverse transcriptase domain-containing protein</fullName>
    </recommendedName>
</protein>
<evidence type="ECO:0000256" key="1">
    <source>
        <dbReference type="SAM" id="MobiDB-lite"/>
    </source>
</evidence>
<feature type="domain" description="Reverse transcriptase" evidence="2">
    <location>
        <begin position="541"/>
        <end position="808"/>
    </location>
</feature>
<dbReference type="SUPFAM" id="SSF56219">
    <property type="entry name" value="DNase I-like"/>
    <property type="match status" value="1"/>
</dbReference>
<dbReference type="Pfam" id="PF00078">
    <property type="entry name" value="RVT_1"/>
    <property type="match status" value="1"/>
</dbReference>
<dbReference type="Gene3D" id="3.30.70.270">
    <property type="match status" value="1"/>
</dbReference>
<keyword evidence="4" id="KW-1185">Reference proteome</keyword>
<dbReference type="InterPro" id="IPR043502">
    <property type="entry name" value="DNA/RNA_pol_sf"/>
</dbReference>
<dbReference type="InterPro" id="IPR036691">
    <property type="entry name" value="Endo/exonu/phosph_ase_sf"/>
</dbReference>
<organism evidence="3 4">
    <name type="scientific">Plutella xylostella</name>
    <name type="common">Diamondback moth</name>
    <name type="synonym">Plutella maculipennis</name>
    <dbReference type="NCBI Taxonomy" id="51655"/>
    <lineage>
        <taxon>Eukaryota</taxon>
        <taxon>Metazoa</taxon>
        <taxon>Ecdysozoa</taxon>
        <taxon>Arthropoda</taxon>
        <taxon>Hexapoda</taxon>
        <taxon>Insecta</taxon>
        <taxon>Pterygota</taxon>
        <taxon>Neoptera</taxon>
        <taxon>Endopterygota</taxon>
        <taxon>Lepidoptera</taxon>
        <taxon>Glossata</taxon>
        <taxon>Ditrysia</taxon>
        <taxon>Yponomeutoidea</taxon>
        <taxon>Plutellidae</taxon>
        <taxon>Plutella</taxon>
    </lineage>
</organism>
<dbReference type="InterPro" id="IPR005135">
    <property type="entry name" value="Endo/exonuclease/phosphatase"/>
</dbReference>
<dbReference type="InterPro" id="IPR043128">
    <property type="entry name" value="Rev_trsase/Diguanyl_cyclase"/>
</dbReference>
<name>A0ABQ7QX41_PLUXY</name>
<feature type="region of interest" description="Disordered" evidence="1">
    <location>
        <begin position="1"/>
        <end position="31"/>
    </location>
</feature>
<sequence>MNRQPKPRPRVPSGDTTPNNGSSLGHGETRGAKNLWENTSCSFKKETRLMVASYNVKTLRTDDRMEELLYELDKINWDVVGLSEVRRPGEECLKLSNGHTMYYRGSDTDKHEHGVALLINKRLNNNIKEINSISDRILYTILHISKKITLKVIQVYAPTSSAADVDVEQLYEDISKCIRDHKTTYTIVTGDFNAKIGVRIDSSENVCGNFGYGSRNERGSTLVNFLEKEKMYHMSSFFQKRPERKWTWISPGGRYKNEIDYIFSSHKCIVQDVTVLNSFCTGSDHRLIRASVLINTKLERYATITRKKPKVNPISLVVNKEPYQKQIKEQLKHVDIKSSTDTLLDYLSKTLCDVARQLQPKNTSRSQKLQDQTKNLLEKRRSLLKQGKSHTDLFKNICKETRRHVEKDLEAYRERVVQEIINKYKGPKVFRKALQPGTQQVTKLNDEQGNLVTEKQQLLQVVEGYYRELYRSRNPKPQIPVTRTITNVGSEDVPEITEAEIQFALSKMHNGKAPGEDDVIVEMVKMGGDPVIQFLKEIFNRCLEEGRIPEKWESATVILLFKKGNKSDLNNYRPISLLSQLYKLLTKIITNRLTKKLDFYQPVEQAGFRSGFSTMDHLLSMRVIIEKVTEYQIPLWMAFIDYKKAFDSVESWAVIQSLQNARIDHRYTQLIENIYHNASLKVNLPPETNPVRIERGVRQGDTISPKLFTLVLEDIFKLLKWENRGLNIAGNRLNNLRFADDIVLFSDNPHDLETMIQELSDASGRFGLEMNLDKTKVMTNCPNNTMDIRINQTVIERVEKYVYLGQEVVMGKKNQTNEIDRRIRLAWAAYSKIEFALKMNITAEQKARIHDQCILPVLTYGAETWVFTKEILSKLRVAQRAIERKMVGVTLRDRNRNEWLREQSKVTDVIKRVANLKWQWAGHVARKHGSWCKTLLEWRPYGETRPRGRPQMRWTDDIRKTSGSKWIEIAQDRDEWHRLKEAYTFEVENG</sequence>
<dbReference type="Proteomes" id="UP000823941">
    <property type="component" value="Chromosome 6"/>
</dbReference>
<dbReference type="EMBL" id="JAHIBW010000006">
    <property type="protein sequence ID" value="KAG7309617.1"/>
    <property type="molecule type" value="Genomic_DNA"/>
</dbReference>
<evidence type="ECO:0000313" key="4">
    <source>
        <dbReference type="Proteomes" id="UP000823941"/>
    </source>
</evidence>
<evidence type="ECO:0000259" key="2">
    <source>
        <dbReference type="PROSITE" id="PS50878"/>
    </source>
</evidence>
<dbReference type="SUPFAM" id="SSF56672">
    <property type="entry name" value="DNA/RNA polymerases"/>
    <property type="match status" value="1"/>
</dbReference>
<dbReference type="Gene3D" id="3.60.10.10">
    <property type="entry name" value="Endonuclease/exonuclease/phosphatase"/>
    <property type="match status" value="1"/>
</dbReference>
<gene>
    <name evidence="3" type="ORF">JYU34_004095</name>
</gene>
<evidence type="ECO:0000313" key="3">
    <source>
        <dbReference type="EMBL" id="KAG7309617.1"/>
    </source>
</evidence>
<feature type="compositionally biased region" description="Polar residues" evidence="1">
    <location>
        <begin position="14"/>
        <end position="23"/>
    </location>
</feature>
<dbReference type="InterPro" id="IPR000477">
    <property type="entry name" value="RT_dom"/>
</dbReference>
<dbReference type="Pfam" id="PF03372">
    <property type="entry name" value="Exo_endo_phos"/>
    <property type="match status" value="1"/>
</dbReference>
<proteinExistence type="predicted"/>